<evidence type="ECO:0000256" key="1">
    <source>
        <dbReference type="SAM" id="SignalP"/>
    </source>
</evidence>
<feature type="signal peptide" evidence="1">
    <location>
        <begin position="1"/>
        <end position="21"/>
    </location>
</feature>
<dbReference type="WBParaSite" id="Gr19_v10_g1743.t1">
    <property type="protein sequence ID" value="Gr19_v10_g1743.t1"/>
    <property type="gene ID" value="Gr19_v10_g1743"/>
</dbReference>
<keyword evidence="1" id="KW-0732">Signal</keyword>
<proteinExistence type="predicted"/>
<sequence length="194" mass="20181">MRSCQWFAIICVLLLPGKLQCCYPPTSDTRSAAGTSGTGSASSAAAAAPAAPAAPAPAAAAGTGSCTSCTPSSLRLITAPEVFPLTNRPPTFPGFDSATDTVTTNGVVRTNPAGCLELPLSCPDPLRQPVLIRIIIRQPVSDPVNYDAEIKDSGQFTLLCNSEGVWTATNTRNLANNFRAVDEYACLISPPRGR</sequence>
<name>A0A914HHK9_GLORO</name>
<feature type="chain" id="PRO_5037386981" evidence="1">
    <location>
        <begin position="22"/>
        <end position="194"/>
    </location>
</feature>
<evidence type="ECO:0000313" key="3">
    <source>
        <dbReference type="WBParaSite" id="Gr19_v10_g1743.t1"/>
    </source>
</evidence>
<reference evidence="3" key="1">
    <citation type="submission" date="2022-11" db="UniProtKB">
        <authorList>
            <consortium name="WormBaseParasite"/>
        </authorList>
    </citation>
    <scope>IDENTIFICATION</scope>
</reference>
<dbReference type="Proteomes" id="UP000887572">
    <property type="component" value="Unplaced"/>
</dbReference>
<evidence type="ECO:0000313" key="2">
    <source>
        <dbReference type="Proteomes" id="UP000887572"/>
    </source>
</evidence>
<protein>
    <submittedName>
        <fullName evidence="3">C6 domain-containing protein</fullName>
    </submittedName>
</protein>
<keyword evidence="2" id="KW-1185">Reference proteome</keyword>
<accession>A0A914HHK9</accession>
<dbReference type="AlphaFoldDB" id="A0A914HHK9"/>
<organism evidence="2 3">
    <name type="scientific">Globodera rostochiensis</name>
    <name type="common">Golden nematode worm</name>
    <name type="synonym">Heterodera rostochiensis</name>
    <dbReference type="NCBI Taxonomy" id="31243"/>
    <lineage>
        <taxon>Eukaryota</taxon>
        <taxon>Metazoa</taxon>
        <taxon>Ecdysozoa</taxon>
        <taxon>Nematoda</taxon>
        <taxon>Chromadorea</taxon>
        <taxon>Rhabditida</taxon>
        <taxon>Tylenchina</taxon>
        <taxon>Tylenchomorpha</taxon>
        <taxon>Tylenchoidea</taxon>
        <taxon>Heteroderidae</taxon>
        <taxon>Heteroderinae</taxon>
        <taxon>Globodera</taxon>
    </lineage>
</organism>